<dbReference type="RefSeq" id="WP_382175643.1">
    <property type="nucleotide sequence ID" value="NZ_JBHRXX010000007.1"/>
</dbReference>
<evidence type="ECO:0000259" key="1">
    <source>
        <dbReference type="Pfam" id="PF11008"/>
    </source>
</evidence>
<evidence type="ECO:0000313" key="2">
    <source>
        <dbReference type="EMBL" id="MFC3685046.1"/>
    </source>
</evidence>
<accession>A0ABV7W5G1</accession>
<dbReference type="Pfam" id="PF11008">
    <property type="entry name" value="DUF2846"/>
    <property type="match status" value="1"/>
</dbReference>
<gene>
    <name evidence="2" type="ORF">ACFOPI_15690</name>
</gene>
<dbReference type="InterPro" id="IPR022548">
    <property type="entry name" value="DUF2846"/>
</dbReference>
<dbReference type="PROSITE" id="PS51257">
    <property type="entry name" value="PROKAR_LIPOPROTEIN"/>
    <property type="match status" value="1"/>
</dbReference>
<protein>
    <submittedName>
        <fullName evidence="2">DUF2846 domain-containing protein</fullName>
    </submittedName>
</protein>
<proteinExistence type="predicted"/>
<feature type="domain" description="DUF2846" evidence="1">
    <location>
        <begin position="38"/>
        <end position="119"/>
    </location>
</feature>
<dbReference type="Proteomes" id="UP001595729">
    <property type="component" value="Unassembled WGS sequence"/>
</dbReference>
<evidence type="ECO:0000313" key="3">
    <source>
        <dbReference type="Proteomes" id="UP001595729"/>
    </source>
</evidence>
<keyword evidence="3" id="KW-1185">Reference proteome</keyword>
<name>A0ABV7W5G1_9BURK</name>
<comment type="caution">
    <text evidence="2">The sequence shown here is derived from an EMBL/GenBank/DDBJ whole genome shotgun (WGS) entry which is preliminary data.</text>
</comment>
<organism evidence="2 3">
    <name type="scientific">Hydrogenophaga luteola</name>
    <dbReference type="NCBI Taxonomy" id="1591122"/>
    <lineage>
        <taxon>Bacteria</taxon>
        <taxon>Pseudomonadati</taxon>
        <taxon>Pseudomonadota</taxon>
        <taxon>Betaproteobacteria</taxon>
        <taxon>Burkholderiales</taxon>
        <taxon>Comamonadaceae</taxon>
        <taxon>Hydrogenophaga</taxon>
    </lineage>
</organism>
<reference evidence="3" key="1">
    <citation type="journal article" date="2019" name="Int. J. Syst. Evol. Microbiol.">
        <title>The Global Catalogue of Microorganisms (GCM) 10K type strain sequencing project: providing services to taxonomists for standard genome sequencing and annotation.</title>
        <authorList>
            <consortium name="The Broad Institute Genomics Platform"/>
            <consortium name="The Broad Institute Genome Sequencing Center for Infectious Disease"/>
            <person name="Wu L."/>
            <person name="Ma J."/>
        </authorList>
    </citation>
    <scope>NUCLEOTIDE SEQUENCE [LARGE SCALE GENOMIC DNA]</scope>
    <source>
        <strain evidence="3">KCTC 42501</strain>
    </source>
</reference>
<sequence>MFSDRRSVLAVLCSGLLLSACETTVDLPPATYAAPAKDGSALVYVYRDRTMPTARAVDIKVDDVKIGALPADSFTWIRVKPGERLLSVGYPALIDMSAKAKQQFEADTVYVFKYVSSEGGMDIPVFGAGGAFAGTTSAGGRAWTRLFPEPASAVTKITGSHKFVLAPTTN</sequence>
<dbReference type="EMBL" id="JBHRXX010000007">
    <property type="protein sequence ID" value="MFC3685046.1"/>
    <property type="molecule type" value="Genomic_DNA"/>
</dbReference>